<sequence>MAGIKHGCFVLLRGRGGNTTPFPSALSHEVAESRAVEYDSVSPYGDHKEKYTVRFWNLTLLAVMLFSSLLLTPGASLGQEAAPASSAQEAVADQSENQQVSEGEEIFVLAHPAAVSLGQPFVARLTSSRPLEDVRVSWMDKDVRPSVGDWNGKYVALALLGTDVLYNKPGVHYLRVSALVDGELRTFNHPVAVQKKQYPEQRLTLEQKMVTAPPKQSERVARDRKAVRAALSTISPERKWTLPLLRPVSGKVTSLYGYRRILNGQPKNPHRGLDMRAAVGTPVKACEKGVVILSDDHYYAGNSVYVDHGNGVISMYFHLSERKVEAGQSVERGDVIGLAGATGRATGPHLHFGVAVQGRMVDPQTLVTSDVDDLLRPDVE</sequence>
<dbReference type="Gene3D" id="2.70.70.10">
    <property type="entry name" value="Glucose Permease (Domain IIA)"/>
    <property type="match status" value="1"/>
</dbReference>
<dbReference type="InterPro" id="IPR050570">
    <property type="entry name" value="Cell_wall_metabolism_enzyme"/>
</dbReference>
<dbReference type="PANTHER" id="PTHR21666:SF285">
    <property type="entry name" value="M23 FAMILY METALLOPEPTIDASE"/>
    <property type="match status" value="1"/>
</dbReference>
<dbReference type="Proteomes" id="UP000190027">
    <property type="component" value="Unassembled WGS sequence"/>
</dbReference>
<evidence type="ECO:0000259" key="1">
    <source>
        <dbReference type="Pfam" id="PF01551"/>
    </source>
</evidence>
<accession>A0A1T4W4F5</accession>
<gene>
    <name evidence="2" type="ORF">SAMN02745704_00293</name>
</gene>
<evidence type="ECO:0000313" key="2">
    <source>
        <dbReference type="EMBL" id="SKA72122.1"/>
    </source>
</evidence>
<dbReference type="AlphaFoldDB" id="A0A1T4W4F5"/>
<feature type="domain" description="M23ase beta-sheet core" evidence="1">
    <location>
        <begin position="269"/>
        <end position="363"/>
    </location>
</feature>
<proteinExistence type="predicted"/>
<dbReference type="STRING" id="1121449.SAMN02745704_00293"/>
<dbReference type="EMBL" id="FUYC01000001">
    <property type="protein sequence ID" value="SKA72122.1"/>
    <property type="molecule type" value="Genomic_DNA"/>
</dbReference>
<keyword evidence="3" id="KW-1185">Reference proteome</keyword>
<dbReference type="SUPFAM" id="SSF51261">
    <property type="entry name" value="Duplicated hybrid motif"/>
    <property type="match status" value="1"/>
</dbReference>
<reference evidence="2 3" key="1">
    <citation type="submission" date="2017-02" db="EMBL/GenBank/DDBJ databases">
        <authorList>
            <person name="Peterson S.W."/>
        </authorList>
    </citation>
    <scope>NUCLEOTIDE SEQUENCE [LARGE SCALE GENOMIC DNA]</scope>
    <source>
        <strain evidence="2 3">DSM 16080</strain>
    </source>
</reference>
<dbReference type="Pfam" id="PF01551">
    <property type="entry name" value="Peptidase_M23"/>
    <property type="match status" value="1"/>
</dbReference>
<protein>
    <submittedName>
        <fullName evidence="2">Murein DD-endopeptidase MepM and murein hydrolase activator NlpD, contain LysM domain</fullName>
    </submittedName>
</protein>
<dbReference type="CDD" id="cd12797">
    <property type="entry name" value="M23_peptidase"/>
    <property type="match status" value="1"/>
</dbReference>
<keyword evidence="2" id="KW-0378">Hydrolase</keyword>
<dbReference type="InterPro" id="IPR016047">
    <property type="entry name" value="M23ase_b-sheet_dom"/>
</dbReference>
<evidence type="ECO:0000313" key="3">
    <source>
        <dbReference type="Proteomes" id="UP000190027"/>
    </source>
</evidence>
<organism evidence="2 3">
    <name type="scientific">Paucidesulfovibrio gracilis DSM 16080</name>
    <dbReference type="NCBI Taxonomy" id="1121449"/>
    <lineage>
        <taxon>Bacteria</taxon>
        <taxon>Pseudomonadati</taxon>
        <taxon>Thermodesulfobacteriota</taxon>
        <taxon>Desulfovibrionia</taxon>
        <taxon>Desulfovibrionales</taxon>
        <taxon>Desulfovibrionaceae</taxon>
        <taxon>Paucidesulfovibrio</taxon>
    </lineage>
</organism>
<dbReference type="PANTHER" id="PTHR21666">
    <property type="entry name" value="PEPTIDASE-RELATED"/>
    <property type="match status" value="1"/>
</dbReference>
<dbReference type="GO" id="GO:0004222">
    <property type="term" value="F:metalloendopeptidase activity"/>
    <property type="evidence" value="ECO:0007669"/>
    <property type="project" value="TreeGrafter"/>
</dbReference>
<dbReference type="InterPro" id="IPR011055">
    <property type="entry name" value="Dup_hybrid_motif"/>
</dbReference>
<name>A0A1T4W4F5_9BACT</name>